<proteinExistence type="predicted"/>
<geneLocation type="plasmid" evidence="1">
    <name>unnamed1</name>
</geneLocation>
<dbReference type="InterPro" id="IPR023393">
    <property type="entry name" value="START-like_dom_sf"/>
</dbReference>
<evidence type="ECO:0000313" key="1">
    <source>
        <dbReference type="EMBL" id="AYJ85145.1"/>
    </source>
</evidence>
<dbReference type="AlphaFoldDB" id="A0A494TJ30"/>
<sequence length="169" mass="18403">MTHFKRGTAHASGEVDVSADDFWAMLRDWGAVMKWAAKGPDAPAPLIDTIYKDGDSVDVLPCTRICLFAPESGFPPFPETLIHADPVARRIYYNVEGVVSGGMQNYLATTWIDELGPNRCRVTLQSTFDIPADAEVGPVRDFLEAVYNKSVIQGMASAVKQEKAVLVGA</sequence>
<name>A0A494TJ30_SPHPE</name>
<dbReference type="OrthoDB" id="7595579at2"/>
<dbReference type="InterPro" id="IPR019587">
    <property type="entry name" value="Polyketide_cyclase/dehydratase"/>
</dbReference>
<dbReference type="EMBL" id="CP032828">
    <property type="protein sequence ID" value="AYJ85145.1"/>
    <property type="molecule type" value="Genomic_DNA"/>
</dbReference>
<dbReference type="KEGG" id="spha:D3Y57_03700"/>
<evidence type="ECO:0000313" key="2">
    <source>
        <dbReference type="Proteomes" id="UP000276254"/>
    </source>
</evidence>
<dbReference type="CDD" id="cd07821">
    <property type="entry name" value="PYR_PYL_RCAR_like"/>
    <property type="match status" value="1"/>
</dbReference>
<dbReference type="SUPFAM" id="SSF55961">
    <property type="entry name" value="Bet v1-like"/>
    <property type="match status" value="1"/>
</dbReference>
<protein>
    <submittedName>
        <fullName evidence="1">SRPBCC family protein</fullName>
    </submittedName>
</protein>
<keyword evidence="1" id="KW-0614">Plasmid</keyword>
<keyword evidence="2" id="KW-1185">Reference proteome</keyword>
<gene>
    <name evidence="1" type="ORF">D3Y57_03700</name>
</gene>
<accession>A0A494TJ30</accession>
<dbReference type="Proteomes" id="UP000276254">
    <property type="component" value="Plasmid unnamed1"/>
</dbReference>
<reference evidence="1 2" key="1">
    <citation type="submission" date="2018-09" db="EMBL/GenBank/DDBJ databases">
        <title>Sphingomonas peninsula sp. nov., isolated from fildes peninsula, Antarctic soil.</title>
        <authorList>
            <person name="Yingchao G."/>
        </authorList>
    </citation>
    <scope>NUCLEOTIDE SEQUENCE [LARGE SCALE GENOMIC DNA]</scope>
    <source>
        <strain evidence="1 2">YZ-8</strain>
        <plasmid evidence="1 2">unnamed1</plasmid>
    </source>
</reference>
<organism evidence="1 2">
    <name type="scientific">Sphingomonas paeninsulae</name>
    <dbReference type="NCBI Taxonomy" id="2319844"/>
    <lineage>
        <taxon>Bacteria</taxon>
        <taxon>Pseudomonadati</taxon>
        <taxon>Pseudomonadota</taxon>
        <taxon>Alphaproteobacteria</taxon>
        <taxon>Sphingomonadales</taxon>
        <taxon>Sphingomonadaceae</taxon>
        <taxon>Sphingomonas</taxon>
    </lineage>
</organism>
<dbReference type="Pfam" id="PF10604">
    <property type="entry name" value="Polyketide_cyc2"/>
    <property type="match status" value="1"/>
</dbReference>
<dbReference type="RefSeq" id="WP_121151445.1">
    <property type="nucleotide sequence ID" value="NZ_CP032828.1"/>
</dbReference>
<dbReference type="Gene3D" id="3.30.530.20">
    <property type="match status" value="1"/>
</dbReference>